<dbReference type="PROSITE" id="PS01031">
    <property type="entry name" value="SHSP"/>
    <property type="match status" value="1"/>
</dbReference>
<feature type="non-terminal residue" evidence="4">
    <location>
        <position position="106"/>
    </location>
</feature>
<dbReference type="AlphaFoldDB" id="D8Q853"/>
<name>D8Q853_SCHCM</name>
<dbReference type="OrthoDB" id="1431247at2759"/>
<comment type="similarity">
    <text evidence="1 2">Belongs to the small heat shock protein (HSP20) family.</text>
</comment>
<dbReference type="Pfam" id="PF00011">
    <property type="entry name" value="HSP20"/>
    <property type="match status" value="1"/>
</dbReference>
<feature type="non-terminal residue" evidence="4">
    <location>
        <position position="1"/>
    </location>
</feature>
<feature type="domain" description="SHSP" evidence="3">
    <location>
        <begin position="1"/>
        <end position="106"/>
    </location>
</feature>
<dbReference type="VEuPathDB" id="FungiDB:SCHCODRAFT_02506671"/>
<evidence type="ECO:0000256" key="2">
    <source>
        <dbReference type="RuleBase" id="RU003616"/>
    </source>
</evidence>
<dbReference type="CDD" id="cd06464">
    <property type="entry name" value="ACD_sHsps-like"/>
    <property type="match status" value="1"/>
</dbReference>
<accession>D8Q853</accession>
<dbReference type="InParanoid" id="D8Q853"/>
<gene>
    <name evidence="4" type="ORF">SCHCODRAFT_27760</name>
</gene>
<dbReference type="InterPro" id="IPR008978">
    <property type="entry name" value="HSP20-like_chaperone"/>
</dbReference>
<protein>
    <recommendedName>
        <fullName evidence="3">SHSP domain-containing protein</fullName>
    </recommendedName>
</protein>
<reference evidence="4 5" key="1">
    <citation type="journal article" date="2010" name="Nat. Biotechnol.">
        <title>Genome sequence of the model mushroom Schizophyllum commune.</title>
        <authorList>
            <person name="Ohm R.A."/>
            <person name="de Jong J.F."/>
            <person name="Lugones L.G."/>
            <person name="Aerts A."/>
            <person name="Kothe E."/>
            <person name="Stajich J.E."/>
            <person name="de Vries R.P."/>
            <person name="Record E."/>
            <person name="Levasseur A."/>
            <person name="Baker S.E."/>
            <person name="Bartholomew K.A."/>
            <person name="Coutinho P.M."/>
            <person name="Erdmann S."/>
            <person name="Fowler T.J."/>
            <person name="Gathman A.C."/>
            <person name="Lombard V."/>
            <person name="Henrissat B."/>
            <person name="Knabe N."/>
            <person name="Kuees U."/>
            <person name="Lilly W.W."/>
            <person name="Lindquist E."/>
            <person name="Lucas S."/>
            <person name="Magnuson J.K."/>
            <person name="Piumi F."/>
            <person name="Raudaskoski M."/>
            <person name="Salamov A."/>
            <person name="Schmutz J."/>
            <person name="Schwarze F.W.M.R."/>
            <person name="vanKuyk P.A."/>
            <person name="Horton J.S."/>
            <person name="Grigoriev I.V."/>
            <person name="Woesten H.A.B."/>
        </authorList>
    </citation>
    <scope>NUCLEOTIDE SEQUENCE [LARGE SCALE GENOMIC DNA]</scope>
    <source>
        <strain evidence="5">H4-8 / FGSC 9210</strain>
    </source>
</reference>
<evidence type="ECO:0000256" key="1">
    <source>
        <dbReference type="PROSITE-ProRule" id="PRU00285"/>
    </source>
</evidence>
<sequence>RMDFYDDPLIPVTVAVLEVPGVRSEDLQLRIDRGVLHVIGRRRPRYRLNQPPLPGQPAVDGPPVAFHTQDLYYGIFRRQILLPQGCTPEDVCSQLADGHLTLWWPR</sequence>
<dbReference type="SUPFAM" id="SSF49764">
    <property type="entry name" value="HSP20-like chaperones"/>
    <property type="match status" value="1"/>
</dbReference>
<dbReference type="STRING" id="578458.D8Q853"/>
<evidence type="ECO:0000313" key="5">
    <source>
        <dbReference type="Proteomes" id="UP000007431"/>
    </source>
</evidence>
<dbReference type="HOGENOM" id="CLU_046737_8_11_1"/>
<proteinExistence type="inferred from homology"/>
<evidence type="ECO:0000259" key="3">
    <source>
        <dbReference type="PROSITE" id="PS01031"/>
    </source>
</evidence>
<dbReference type="GeneID" id="9592564"/>
<dbReference type="KEGG" id="scm:SCHCO_02506671"/>
<dbReference type="Proteomes" id="UP000007431">
    <property type="component" value="Unassembled WGS sequence"/>
</dbReference>
<organism evidence="5">
    <name type="scientific">Schizophyllum commune (strain H4-8 / FGSC 9210)</name>
    <name type="common">Split gill fungus</name>
    <dbReference type="NCBI Taxonomy" id="578458"/>
    <lineage>
        <taxon>Eukaryota</taxon>
        <taxon>Fungi</taxon>
        <taxon>Dikarya</taxon>
        <taxon>Basidiomycota</taxon>
        <taxon>Agaricomycotina</taxon>
        <taxon>Agaricomycetes</taxon>
        <taxon>Agaricomycetidae</taxon>
        <taxon>Agaricales</taxon>
        <taxon>Schizophyllaceae</taxon>
        <taxon>Schizophyllum</taxon>
    </lineage>
</organism>
<evidence type="ECO:0000313" key="4">
    <source>
        <dbReference type="EMBL" id="EFI96129.1"/>
    </source>
</evidence>
<dbReference type="Gene3D" id="2.60.40.790">
    <property type="match status" value="1"/>
</dbReference>
<keyword evidence="5" id="KW-1185">Reference proteome</keyword>
<dbReference type="InterPro" id="IPR002068">
    <property type="entry name" value="A-crystallin/Hsp20_dom"/>
</dbReference>
<dbReference type="EMBL" id="GL377307">
    <property type="protein sequence ID" value="EFI96129.1"/>
    <property type="molecule type" value="Genomic_DNA"/>
</dbReference>
<dbReference type="OMA" id="NTHITAM"/>